<evidence type="ECO:0000259" key="6">
    <source>
        <dbReference type="Pfam" id="PF00669"/>
    </source>
</evidence>
<protein>
    <submittedName>
        <fullName evidence="7">Flagellar hook-associated protein FlgL</fullName>
    </submittedName>
</protein>
<accession>K2JFP3</accession>
<reference evidence="7 8" key="1">
    <citation type="journal article" date="2012" name="J. Bacteriol.">
        <title>Genome Sequence of Gallaecimonas xiamenensis Type Strain 3-C-1.</title>
        <authorList>
            <person name="Lai Q."/>
            <person name="Wang L."/>
            <person name="Wang W."/>
            <person name="Shao Z."/>
        </authorList>
    </citation>
    <scope>NUCLEOTIDE SEQUENCE [LARGE SCALE GENOMIC DNA]</scope>
    <source>
        <strain evidence="7 8">3-C-1</strain>
    </source>
</reference>
<keyword evidence="7" id="KW-0969">Cilium</keyword>
<dbReference type="Pfam" id="PF00669">
    <property type="entry name" value="Flagellin_N"/>
    <property type="match status" value="1"/>
</dbReference>
<evidence type="ECO:0000256" key="4">
    <source>
        <dbReference type="ARBA" id="ARBA00022525"/>
    </source>
</evidence>
<dbReference type="SUPFAM" id="SSF64518">
    <property type="entry name" value="Phase 1 flagellin"/>
    <property type="match status" value="1"/>
</dbReference>
<evidence type="ECO:0000256" key="3">
    <source>
        <dbReference type="ARBA" id="ARBA00005709"/>
    </source>
</evidence>
<dbReference type="STRING" id="745411.B3C1_09198"/>
<evidence type="ECO:0000313" key="8">
    <source>
        <dbReference type="Proteomes" id="UP000006755"/>
    </source>
</evidence>
<dbReference type="AlphaFoldDB" id="K2JFP3"/>
<feature type="domain" description="Flagellin N-terminal" evidence="6">
    <location>
        <begin position="7"/>
        <end position="140"/>
    </location>
</feature>
<dbReference type="GO" id="GO:0005198">
    <property type="term" value="F:structural molecule activity"/>
    <property type="evidence" value="ECO:0007669"/>
    <property type="project" value="InterPro"/>
</dbReference>
<evidence type="ECO:0000313" key="7">
    <source>
        <dbReference type="EMBL" id="EKE73983.1"/>
    </source>
</evidence>
<dbReference type="GO" id="GO:0005576">
    <property type="term" value="C:extracellular region"/>
    <property type="evidence" value="ECO:0007669"/>
    <property type="project" value="UniProtKB-SubCell"/>
</dbReference>
<dbReference type="OrthoDB" id="9768249at2"/>
<keyword evidence="7" id="KW-0282">Flagellum</keyword>
<keyword evidence="4" id="KW-0964">Secreted</keyword>
<proteinExistence type="inferred from homology"/>
<evidence type="ECO:0000256" key="2">
    <source>
        <dbReference type="ARBA" id="ARBA00004613"/>
    </source>
</evidence>
<dbReference type="eggNOG" id="COG1344">
    <property type="taxonomic scope" value="Bacteria"/>
</dbReference>
<gene>
    <name evidence="7" type="ORF">B3C1_09198</name>
</gene>
<keyword evidence="7" id="KW-0966">Cell projection</keyword>
<dbReference type="InterPro" id="IPR001492">
    <property type="entry name" value="Flagellin"/>
</dbReference>
<dbReference type="PANTHER" id="PTHR42792">
    <property type="entry name" value="FLAGELLIN"/>
    <property type="match status" value="1"/>
</dbReference>
<keyword evidence="8" id="KW-1185">Reference proteome</keyword>
<keyword evidence="5" id="KW-0975">Bacterial flagellum</keyword>
<dbReference type="InterPro" id="IPR001029">
    <property type="entry name" value="Flagellin_N"/>
</dbReference>
<organism evidence="7 8">
    <name type="scientific">Gallaecimonas xiamenensis 3-C-1</name>
    <dbReference type="NCBI Taxonomy" id="745411"/>
    <lineage>
        <taxon>Bacteria</taxon>
        <taxon>Pseudomonadati</taxon>
        <taxon>Pseudomonadota</taxon>
        <taxon>Gammaproteobacteria</taxon>
        <taxon>Enterobacterales</taxon>
        <taxon>Gallaecimonadaceae</taxon>
        <taxon>Gallaecimonas</taxon>
    </lineage>
</organism>
<dbReference type="NCBIfam" id="TIGR02550">
    <property type="entry name" value="flagell_flgL"/>
    <property type="match status" value="1"/>
</dbReference>
<evidence type="ECO:0000256" key="1">
    <source>
        <dbReference type="ARBA" id="ARBA00004365"/>
    </source>
</evidence>
<dbReference type="Proteomes" id="UP000006755">
    <property type="component" value="Unassembled WGS sequence"/>
</dbReference>
<comment type="subcellular location">
    <subcellularLocation>
        <location evidence="1">Bacterial flagellum</location>
    </subcellularLocation>
    <subcellularLocation>
        <location evidence="2">Secreted</location>
    </subcellularLocation>
</comment>
<dbReference type="GO" id="GO:0009424">
    <property type="term" value="C:bacterial-type flagellum hook"/>
    <property type="evidence" value="ECO:0007669"/>
    <property type="project" value="InterPro"/>
</dbReference>
<sequence length="299" mass="32391">MRVSSGQLSQYVLSGLSRQGAEYGKLIQQMSSGERITKPSDDPLGTVTLLGLHRDQQNMEQYLKNIGDVTSKLEQTESYLDASFDVLLRVQDLALAAKNGSASDSDRQAYASELKSLRDNLLDFANAKDEEGHYLMAGSQLDQAAIADDGTGNLVYQGDSLVRQVQVARGVTMGANITVNDIYFDAAGGFFQDLDAFITDLDTPGTDMTPSGTVMVDRMETTLASLNRALTDIGGRVSSLRSLDTAQQDVSLANDKIIGEIESLDYVAAADRANQIQLALTATQKTYSQLSQLSLFDYL</sequence>
<dbReference type="PANTHER" id="PTHR42792:SF1">
    <property type="entry name" value="FLAGELLAR HOOK-ASSOCIATED PROTEIN 3"/>
    <property type="match status" value="1"/>
</dbReference>
<comment type="similarity">
    <text evidence="3">Belongs to the bacterial flagellin family.</text>
</comment>
<dbReference type="EMBL" id="AMRI01000011">
    <property type="protein sequence ID" value="EKE73983.1"/>
    <property type="molecule type" value="Genomic_DNA"/>
</dbReference>
<dbReference type="InterPro" id="IPR013384">
    <property type="entry name" value="Flagell_FlgL"/>
</dbReference>
<dbReference type="Gene3D" id="1.20.1330.10">
    <property type="entry name" value="f41 fragment of flagellin, N-terminal domain"/>
    <property type="match status" value="1"/>
</dbReference>
<name>K2JFP3_9GAMM</name>
<comment type="caution">
    <text evidence="7">The sequence shown here is derived from an EMBL/GenBank/DDBJ whole genome shotgun (WGS) entry which is preliminary data.</text>
</comment>
<evidence type="ECO:0000256" key="5">
    <source>
        <dbReference type="ARBA" id="ARBA00023143"/>
    </source>
</evidence>
<dbReference type="RefSeq" id="WP_008484391.1">
    <property type="nucleotide sequence ID" value="NZ_AMRI01000011.1"/>
</dbReference>
<dbReference type="GO" id="GO:0071973">
    <property type="term" value="P:bacterial-type flagellum-dependent cell motility"/>
    <property type="evidence" value="ECO:0007669"/>
    <property type="project" value="InterPro"/>
</dbReference>